<dbReference type="InterPro" id="IPR027417">
    <property type="entry name" value="P-loop_NTPase"/>
</dbReference>
<reference evidence="4" key="2">
    <citation type="submission" date="2020-09" db="EMBL/GenBank/DDBJ databases">
        <authorList>
            <person name="Sun Q."/>
            <person name="Zhou Y."/>
        </authorList>
    </citation>
    <scope>NUCLEOTIDE SEQUENCE</scope>
    <source>
        <strain evidence="4">CGMCC 1.12160</strain>
    </source>
</reference>
<dbReference type="GO" id="GO:0051782">
    <property type="term" value="P:negative regulation of cell division"/>
    <property type="evidence" value="ECO:0007669"/>
    <property type="project" value="TreeGrafter"/>
</dbReference>
<dbReference type="EMBL" id="BMEM01000001">
    <property type="protein sequence ID" value="GGF43160.1"/>
    <property type="molecule type" value="Genomic_DNA"/>
</dbReference>
<name>A0A917F2B0_9MICO</name>
<gene>
    <name evidence="4" type="ORF">GCM10011366_08780</name>
</gene>
<dbReference type="GO" id="GO:0009898">
    <property type="term" value="C:cytoplasmic side of plasma membrane"/>
    <property type="evidence" value="ECO:0007669"/>
    <property type="project" value="TreeGrafter"/>
</dbReference>
<proteinExistence type="predicted"/>
<feature type="region of interest" description="Disordered" evidence="3">
    <location>
        <begin position="454"/>
        <end position="480"/>
    </location>
</feature>
<dbReference type="RefSeq" id="WP_229734884.1">
    <property type="nucleotide sequence ID" value="NZ_BAABKH010000005.1"/>
</dbReference>
<comment type="caution">
    <text evidence="4">The sequence shown here is derived from an EMBL/GenBank/DDBJ whole genome shotgun (WGS) entry which is preliminary data.</text>
</comment>
<reference evidence="4" key="1">
    <citation type="journal article" date="2014" name="Int. J. Syst. Evol. Microbiol.">
        <title>Complete genome sequence of Corynebacterium casei LMG S-19264T (=DSM 44701T), isolated from a smear-ripened cheese.</title>
        <authorList>
            <consortium name="US DOE Joint Genome Institute (JGI-PGF)"/>
            <person name="Walter F."/>
            <person name="Albersmeier A."/>
            <person name="Kalinowski J."/>
            <person name="Ruckert C."/>
        </authorList>
    </citation>
    <scope>NUCLEOTIDE SEQUENCE</scope>
    <source>
        <strain evidence="4">CGMCC 1.12160</strain>
    </source>
</reference>
<dbReference type="SUPFAM" id="SSF52540">
    <property type="entry name" value="P-loop containing nucleoside triphosphate hydrolases"/>
    <property type="match status" value="1"/>
</dbReference>
<keyword evidence="2" id="KW-0067">ATP-binding</keyword>
<dbReference type="Gene3D" id="3.40.50.300">
    <property type="entry name" value="P-loop containing nucleotide triphosphate hydrolases"/>
    <property type="match status" value="1"/>
</dbReference>
<dbReference type="PANTHER" id="PTHR43384:SF6">
    <property type="entry name" value="SEPTUM SITE-DETERMINING PROTEIN MIND HOMOLOG, CHLOROPLASTIC"/>
    <property type="match status" value="1"/>
</dbReference>
<accession>A0A917F2B0</accession>
<dbReference type="GO" id="GO:0005524">
    <property type="term" value="F:ATP binding"/>
    <property type="evidence" value="ECO:0007669"/>
    <property type="project" value="UniProtKB-KW"/>
</dbReference>
<keyword evidence="5" id="KW-1185">Reference proteome</keyword>
<feature type="region of interest" description="Disordered" evidence="3">
    <location>
        <begin position="174"/>
        <end position="195"/>
    </location>
</feature>
<evidence type="ECO:0000256" key="2">
    <source>
        <dbReference type="ARBA" id="ARBA00022840"/>
    </source>
</evidence>
<dbReference type="AlphaFoldDB" id="A0A917F2B0"/>
<dbReference type="PANTHER" id="PTHR43384">
    <property type="entry name" value="SEPTUM SITE-DETERMINING PROTEIN MIND HOMOLOG, CHLOROPLASTIC-RELATED"/>
    <property type="match status" value="1"/>
</dbReference>
<protein>
    <submittedName>
        <fullName evidence="4">Pilus biosynthesis protein CpaE</fullName>
    </submittedName>
</protein>
<dbReference type="GO" id="GO:0005829">
    <property type="term" value="C:cytosol"/>
    <property type="evidence" value="ECO:0007669"/>
    <property type="project" value="TreeGrafter"/>
</dbReference>
<organism evidence="4 5">
    <name type="scientific">Ornithinimicrobium tianjinense</name>
    <dbReference type="NCBI Taxonomy" id="1195761"/>
    <lineage>
        <taxon>Bacteria</taxon>
        <taxon>Bacillati</taxon>
        <taxon>Actinomycetota</taxon>
        <taxon>Actinomycetes</taxon>
        <taxon>Micrococcales</taxon>
        <taxon>Ornithinimicrobiaceae</taxon>
        <taxon>Ornithinimicrobium</taxon>
    </lineage>
</organism>
<dbReference type="GO" id="GO:0016887">
    <property type="term" value="F:ATP hydrolysis activity"/>
    <property type="evidence" value="ECO:0007669"/>
    <property type="project" value="TreeGrafter"/>
</dbReference>
<dbReference type="InterPro" id="IPR050625">
    <property type="entry name" value="ParA/MinD_ATPase"/>
</dbReference>
<evidence type="ECO:0000313" key="4">
    <source>
        <dbReference type="EMBL" id="GGF43160.1"/>
    </source>
</evidence>
<sequence length="480" mass="50258">MRLPALTAVAPRWEVDLVAALAPSDHVHVVRRCADVAELLGVAAAGLGRVAFVSSDLRGVDRSVLDALTLRGVMVVGVHPPDDDAAARTLTRWGCPVVVPADTSSPQLDDALEELLRGADARERSASAGVGAVQEEGRSGRGPGVPGAPAKDRPAGLDPDGLDEELEQLLDEAGGGARGQGLGPDASLDDQGGGREGEVVVVWGPTGSPGRTTVAVNLAVELADPLGPVVLVDADTYGASVAQHLAVLDEVPGVAAAVRAADQGTLDRVSLARLAPELRPGLRVLTGLPRADRWPELRDVALADVLQACRSLARWTVVDVAAYLEQDEELSFDTLAPRRNGATLTALEAADHLVVVGSADPVGLQRLVRGLDLLREQAVDPTLIVVNRVRSGAVGPEPGRRITEALRRFAGVEPAVLVPDDVDAMDAAMLQGRALAEVRPRSTARTALVDLANQLSGRPAQGSGHGRRHWPRRHRRAART</sequence>
<evidence type="ECO:0000256" key="1">
    <source>
        <dbReference type="ARBA" id="ARBA00022741"/>
    </source>
</evidence>
<keyword evidence="1" id="KW-0547">Nucleotide-binding</keyword>
<evidence type="ECO:0000313" key="5">
    <source>
        <dbReference type="Proteomes" id="UP000605670"/>
    </source>
</evidence>
<evidence type="ECO:0000256" key="3">
    <source>
        <dbReference type="SAM" id="MobiDB-lite"/>
    </source>
</evidence>
<feature type="compositionally biased region" description="Basic residues" evidence="3">
    <location>
        <begin position="465"/>
        <end position="480"/>
    </location>
</feature>
<feature type="region of interest" description="Disordered" evidence="3">
    <location>
        <begin position="123"/>
        <end position="161"/>
    </location>
</feature>
<dbReference type="Proteomes" id="UP000605670">
    <property type="component" value="Unassembled WGS sequence"/>
</dbReference>